<evidence type="ECO:0000256" key="6">
    <source>
        <dbReference type="ARBA" id="ARBA00022840"/>
    </source>
</evidence>
<dbReference type="CDD" id="cd03257">
    <property type="entry name" value="ABC_NikE_OppD_transporters"/>
    <property type="match status" value="2"/>
</dbReference>
<dbReference type="Pfam" id="PF08352">
    <property type="entry name" value="oligo_HPY"/>
    <property type="match status" value="2"/>
</dbReference>
<evidence type="ECO:0000256" key="1">
    <source>
        <dbReference type="ARBA" id="ARBA00004417"/>
    </source>
</evidence>
<keyword evidence="4" id="KW-1003">Cell membrane</keyword>
<dbReference type="NCBIfam" id="NF008453">
    <property type="entry name" value="PRK11308.1"/>
    <property type="match status" value="2"/>
</dbReference>
<evidence type="ECO:0000313" key="10">
    <source>
        <dbReference type="Proteomes" id="UP000051295"/>
    </source>
</evidence>
<dbReference type="PROSITE" id="PS00211">
    <property type="entry name" value="ABC_TRANSPORTER_1"/>
    <property type="match status" value="2"/>
</dbReference>
<evidence type="ECO:0000313" key="9">
    <source>
        <dbReference type="EMBL" id="KRS10807.1"/>
    </source>
</evidence>
<organism evidence="9 10">
    <name type="scientific">Roseovarius atlanticus</name>
    <dbReference type="NCBI Taxonomy" id="1641875"/>
    <lineage>
        <taxon>Bacteria</taxon>
        <taxon>Pseudomonadati</taxon>
        <taxon>Pseudomonadota</taxon>
        <taxon>Alphaproteobacteria</taxon>
        <taxon>Rhodobacterales</taxon>
        <taxon>Roseobacteraceae</taxon>
        <taxon>Roseovarius</taxon>
    </lineage>
</organism>
<evidence type="ECO:0000256" key="7">
    <source>
        <dbReference type="ARBA" id="ARBA00023136"/>
    </source>
</evidence>
<keyword evidence="10" id="KW-1185">Reference proteome</keyword>
<dbReference type="PROSITE" id="PS50893">
    <property type="entry name" value="ABC_TRANSPORTER_2"/>
    <property type="match status" value="2"/>
</dbReference>
<dbReference type="RefSeq" id="WP_057796180.1">
    <property type="nucleotide sequence ID" value="NZ_LAXJ01000026.1"/>
</dbReference>
<dbReference type="NCBIfam" id="NF007739">
    <property type="entry name" value="PRK10419.1"/>
    <property type="match status" value="2"/>
</dbReference>
<dbReference type="InterPro" id="IPR027417">
    <property type="entry name" value="P-loop_NTPase"/>
</dbReference>
<dbReference type="AlphaFoldDB" id="A0A0T5NPE4"/>
<dbReference type="GO" id="GO:0055085">
    <property type="term" value="P:transmembrane transport"/>
    <property type="evidence" value="ECO:0007669"/>
    <property type="project" value="UniProtKB-ARBA"/>
</dbReference>
<evidence type="ECO:0000259" key="8">
    <source>
        <dbReference type="PROSITE" id="PS50893"/>
    </source>
</evidence>
<dbReference type="SUPFAM" id="SSF52540">
    <property type="entry name" value="P-loop containing nucleoside triphosphate hydrolases"/>
    <property type="match status" value="2"/>
</dbReference>
<comment type="caution">
    <text evidence="9">The sequence shown here is derived from an EMBL/GenBank/DDBJ whole genome shotgun (WGS) entry which is preliminary data.</text>
</comment>
<dbReference type="STRING" id="1641875.XM53_18860"/>
<keyword evidence="3" id="KW-0813">Transport</keyword>
<dbReference type="GO" id="GO:0016887">
    <property type="term" value="F:ATP hydrolysis activity"/>
    <property type="evidence" value="ECO:0007669"/>
    <property type="project" value="InterPro"/>
</dbReference>
<evidence type="ECO:0000256" key="2">
    <source>
        <dbReference type="ARBA" id="ARBA00005417"/>
    </source>
</evidence>
<feature type="domain" description="ABC transporter" evidence="8">
    <location>
        <begin position="275"/>
        <end position="523"/>
    </location>
</feature>
<protein>
    <submittedName>
        <fullName evidence="9">Microcin ABC transporter ATP-binding protein</fullName>
    </submittedName>
</protein>
<reference evidence="9 10" key="1">
    <citation type="submission" date="2015-04" db="EMBL/GenBank/DDBJ databases">
        <title>The draft genome sequence of Roseovarius sp.R12b.</title>
        <authorList>
            <person name="Li G."/>
            <person name="Lai Q."/>
            <person name="Shao Z."/>
            <person name="Yan P."/>
        </authorList>
    </citation>
    <scope>NUCLEOTIDE SEQUENCE [LARGE SCALE GENOMIC DNA]</scope>
    <source>
        <strain evidence="9 10">R12B</strain>
    </source>
</reference>
<dbReference type="InterPro" id="IPR017871">
    <property type="entry name" value="ABC_transporter-like_CS"/>
</dbReference>
<dbReference type="GO" id="GO:0015833">
    <property type="term" value="P:peptide transport"/>
    <property type="evidence" value="ECO:0007669"/>
    <property type="project" value="InterPro"/>
</dbReference>
<keyword evidence="7" id="KW-0472">Membrane</keyword>
<sequence>METVLSIRDLAISLPPGADRDYAVQSVNFDLKSGEILCVVGESGSGKSMTANALMGLLPDQVEVAQGSAEFEGSDLLAIPDNERRKLRGDRIGMIFQEPMTALNPLMRIGDQITEVFEAHNRHSLAQRRAKALDLVREVGLPDPEKIIRAYPFQLSGGQRQRAMIAMALALDPAILIADEPTTALDVTTQAKILDLIKTIQSRHGMAVMFITHDFGVVAEIADRVIVMRFGEIVEQGAAREVLANPQHAYTKALLEAIPSDHVPTPEPVRAQPVLEVRNLRKTFVTSGGLFKASRSVTAIDDVSFTIARGEVLGIVGESGSGKSTVGRAIVRLVEADSGEVILDGQDMNSLTSQELRHARCRVQMIFQDPYASLNPRKKILHALSEGPIVQGVSKEKAHARARELLEVVELDAGAADRFPHEFSGGQRQRIGIARALAMDPDLIIADEAVSALDVSIQAQVLDLLRDLQSRLNLSLMFITHDMRVAAQLCDRVAVMQKGKLVEIGPVAEVFLDPKEDYTRSLLAAVPGTRWDRQLA</sequence>
<dbReference type="EMBL" id="LAXJ01000026">
    <property type="protein sequence ID" value="KRS10807.1"/>
    <property type="molecule type" value="Genomic_DNA"/>
</dbReference>
<evidence type="ECO:0000256" key="5">
    <source>
        <dbReference type="ARBA" id="ARBA00022741"/>
    </source>
</evidence>
<dbReference type="InterPro" id="IPR003593">
    <property type="entry name" value="AAA+_ATPase"/>
</dbReference>
<comment type="similarity">
    <text evidence="2">Belongs to the ABC transporter superfamily.</text>
</comment>
<gene>
    <name evidence="9" type="ORF">XM53_18860</name>
</gene>
<dbReference type="GO" id="GO:0005886">
    <property type="term" value="C:plasma membrane"/>
    <property type="evidence" value="ECO:0007669"/>
    <property type="project" value="UniProtKB-SubCell"/>
</dbReference>
<name>A0A0T5NPE4_9RHOB</name>
<dbReference type="FunFam" id="3.40.50.300:FF:000016">
    <property type="entry name" value="Oligopeptide ABC transporter ATP-binding component"/>
    <property type="match status" value="2"/>
</dbReference>
<dbReference type="Gene3D" id="3.40.50.300">
    <property type="entry name" value="P-loop containing nucleotide triphosphate hydrolases"/>
    <property type="match status" value="2"/>
</dbReference>
<dbReference type="GO" id="GO:0005524">
    <property type="term" value="F:ATP binding"/>
    <property type="evidence" value="ECO:0007669"/>
    <property type="project" value="UniProtKB-KW"/>
</dbReference>
<evidence type="ECO:0000256" key="3">
    <source>
        <dbReference type="ARBA" id="ARBA00022448"/>
    </source>
</evidence>
<dbReference type="Pfam" id="PF00005">
    <property type="entry name" value="ABC_tran"/>
    <property type="match status" value="2"/>
</dbReference>
<dbReference type="PANTHER" id="PTHR43297">
    <property type="entry name" value="OLIGOPEPTIDE TRANSPORT ATP-BINDING PROTEIN APPD"/>
    <property type="match status" value="1"/>
</dbReference>
<dbReference type="OrthoDB" id="9802264at2"/>
<dbReference type="SMART" id="SM00382">
    <property type="entry name" value="AAA"/>
    <property type="match status" value="2"/>
</dbReference>
<accession>A0A0T5NPE4</accession>
<proteinExistence type="inferred from homology"/>
<feature type="domain" description="ABC transporter" evidence="8">
    <location>
        <begin position="5"/>
        <end position="255"/>
    </location>
</feature>
<dbReference type="Proteomes" id="UP000051295">
    <property type="component" value="Unassembled WGS sequence"/>
</dbReference>
<keyword evidence="6 9" id="KW-0067">ATP-binding</keyword>
<dbReference type="InterPro" id="IPR013563">
    <property type="entry name" value="Oligopep_ABC_C"/>
</dbReference>
<keyword evidence="5" id="KW-0547">Nucleotide-binding</keyword>
<comment type="subcellular location">
    <subcellularLocation>
        <location evidence="1">Cell inner membrane</location>
        <topology evidence="1">Peripheral membrane protein</topology>
    </subcellularLocation>
</comment>
<evidence type="ECO:0000256" key="4">
    <source>
        <dbReference type="ARBA" id="ARBA00022475"/>
    </source>
</evidence>
<dbReference type="InterPro" id="IPR050388">
    <property type="entry name" value="ABC_Ni/Peptide_Import"/>
</dbReference>
<dbReference type="PATRIC" id="fig|1641875.4.peg.2302"/>
<dbReference type="PANTHER" id="PTHR43297:SF2">
    <property type="entry name" value="DIPEPTIDE TRANSPORT ATP-BINDING PROTEIN DPPD"/>
    <property type="match status" value="1"/>
</dbReference>
<dbReference type="InterPro" id="IPR003439">
    <property type="entry name" value="ABC_transporter-like_ATP-bd"/>
</dbReference>